<dbReference type="EMBL" id="QJRX01000012">
    <property type="protein sequence ID" value="PYC19993.1"/>
    <property type="molecule type" value="Genomic_DNA"/>
</dbReference>
<dbReference type="Proteomes" id="UP000248146">
    <property type="component" value="Unassembled WGS sequence"/>
</dbReference>
<proteinExistence type="predicted"/>
<organism evidence="1 2">
    <name type="scientific">Aquipseudomonas alcaligenes</name>
    <name type="common">Pseudomonas alcaligenes</name>
    <dbReference type="NCBI Taxonomy" id="43263"/>
    <lineage>
        <taxon>Bacteria</taxon>
        <taxon>Pseudomonadati</taxon>
        <taxon>Pseudomonadota</taxon>
        <taxon>Gammaproteobacteria</taxon>
        <taxon>Pseudomonadales</taxon>
        <taxon>Pseudomonadaceae</taxon>
        <taxon>Aquipseudomonas</taxon>
    </lineage>
</organism>
<name>A0A2V4L1F0_AQUAC</name>
<dbReference type="RefSeq" id="WP_110684043.1">
    <property type="nucleotide sequence ID" value="NZ_QJRX01000012.1"/>
</dbReference>
<evidence type="ECO:0000313" key="1">
    <source>
        <dbReference type="EMBL" id="PYC19993.1"/>
    </source>
</evidence>
<sequence length="233" mass="26103">MLNAVLVGKRIGTGLENSQIQLEEARGAEDVLTATVFERLSYLSDTQFSAIMSALLQEPFGRLDRLEFWPSWYLQDGTRVEPDVVLSDGQTTLLVEAKRHDNQRQQSAEQLARELLAGWGDGALPDHCLLLALGGLDDLRESARSRLQQEIKCAIPAPQLRPFRLICRSWQQLFEAVQTVTVGASAGEERLVNDLARCFAWHGLRTHPMRWLGQLSPAGIKISPGVFRAWSRK</sequence>
<dbReference type="OrthoDB" id="8370100at2"/>
<protein>
    <submittedName>
        <fullName evidence="1">Uncharacterized protein</fullName>
    </submittedName>
</protein>
<comment type="caution">
    <text evidence="1">The sequence shown here is derived from an EMBL/GenBank/DDBJ whole genome shotgun (WGS) entry which is preliminary data.</text>
</comment>
<evidence type="ECO:0000313" key="2">
    <source>
        <dbReference type="Proteomes" id="UP000248146"/>
    </source>
</evidence>
<accession>A0A2V4L1F0</accession>
<gene>
    <name evidence="1" type="ORF">DMO17_18975</name>
</gene>
<dbReference type="AlphaFoldDB" id="A0A2V4L1F0"/>
<reference evidence="1 2" key="1">
    <citation type="submission" date="2018-06" db="EMBL/GenBank/DDBJ databases">
        <title>Pseudomonas diversity within urban Lake Michigan freshwaters.</title>
        <authorList>
            <person name="Batrich M."/>
            <person name="Hatzopoulos T."/>
            <person name="Putonti C."/>
        </authorList>
    </citation>
    <scope>NUCLEOTIDE SEQUENCE [LARGE SCALE GENOMIC DNA]</scope>
    <source>
        <strain evidence="1 2">MB-090714</strain>
    </source>
</reference>